<organism evidence="5 6">
    <name type="scientific">Litorivita pollutaquae</name>
    <dbReference type="NCBI Taxonomy" id="2200892"/>
    <lineage>
        <taxon>Bacteria</taxon>
        <taxon>Pseudomonadati</taxon>
        <taxon>Pseudomonadota</taxon>
        <taxon>Alphaproteobacteria</taxon>
        <taxon>Rhodobacterales</taxon>
        <taxon>Paracoccaceae</taxon>
        <taxon>Litorivita</taxon>
    </lineage>
</organism>
<dbReference type="NCBIfam" id="NF002952">
    <property type="entry name" value="PRK03606.2-3"/>
    <property type="match status" value="1"/>
</dbReference>
<proteinExistence type="predicted"/>
<comment type="catalytic activity">
    <reaction evidence="4">
        <text>(S)-ureidoglycolate = urea + glyoxylate</text>
        <dbReference type="Rhea" id="RHEA:11304"/>
        <dbReference type="ChEBI" id="CHEBI:16199"/>
        <dbReference type="ChEBI" id="CHEBI:36655"/>
        <dbReference type="ChEBI" id="CHEBI:57296"/>
        <dbReference type="EC" id="4.3.2.3"/>
    </reaction>
</comment>
<dbReference type="SUPFAM" id="SSF51182">
    <property type="entry name" value="RmlC-like cupins"/>
    <property type="match status" value="1"/>
</dbReference>
<evidence type="ECO:0000256" key="3">
    <source>
        <dbReference type="ARBA" id="ARBA00023239"/>
    </source>
</evidence>
<dbReference type="Gene3D" id="2.60.120.480">
    <property type="entry name" value="Ureidoglycolate hydrolase"/>
    <property type="match status" value="1"/>
</dbReference>
<dbReference type="CDD" id="cd20298">
    <property type="entry name" value="cupin_UAH"/>
    <property type="match status" value="1"/>
</dbReference>
<gene>
    <name evidence="5" type="ORF">DI396_11875</name>
</gene>
<dbReference type="GO" id="GO:0050385">
    <property type="term" value="F:ureidoglycolate lyase activity"/>
    <property type="evidence" value="ECO:0007669"/>
    <property type="project" value="UniProtKB-EC"/>
</dbReference>
<accession>A0A2V4MSS7</accession>
<evidence type="ECO:0000256" key="4">
    <source>
        <dbReference type="ARBA" id="ARBA00047684"/>
    </source>
</evidence>
<dbReference type="RefSeq" id="WP_110796428.1">
    <property type="nucleotide sequence ID" value="NZ_KZ826486.1"/>
</dbReference>
<evidence type="ECO:0000313" key="6">
    <source>
        <dbReference type="Proteomes" id="UP000248012"/>
    </source>
</evidence>
<reference evidence="5 6" key="1">
    <citation type="submission" date="2018-05" db="EMBL/GenBank/DDBJ databases">
        <title>Oceanovita maritima gen. nov., sp. nov., a marine bacterium in the family Rhodobacteraceae isolated from surface seawater of Lundu port Xiamen, China.</title>
        <authorList>
            <person name="Hetharua B.H."/>
            <person name="Min D."/>
            <person name="Liao H."/>
            <person name="Tian Y."/>
        </authorList>
    </citation>
    <scope>NUCLEOTIDE SEQUENCE [LARGE SCALE GENOMIC DNA]</scope>
    <source>
        <strain evidence="5 6">FSX-11</strain>
    </source>
</reference>
<keyword evidence="3 5" id="KW-0456">Lyase</keyword>
<sequence length="176" mass="19050">MTARIVTEPLTAEAFAPFGDVLEAAGDPDKIINQGFCGRYHDRARLDFSDGRAGVSIFKADPRALPYTLDLMERHPDGSQAFVPMSMDEWLVIVAPDADGKPAMPRAFIAAPGQAINFLRGTWHGVLTPLAAPGLFAVIDRIGAGANLEEYPLDPPILIERGRLTAKKSGHSNRKD</sequence>
<evidence type="ECO:0000256" key="1">
    <source>
        <dbReference type="ARBA" id="ARBA00011738"/>
    </source>
</evidence>
<protein>
    <submittedName>
        <fullName evidence="5">Ureidoglycolate lyase</fullName>
    </submittedName>
</protein>
<keyword evidence="6" id="KW-1185">Reference proteome</keyword>
<dbReference type="NCBIfam" id="NF009932">
    <property type="entry name" value="PRK13395.1"/>
    <property type="match status" value="1"/>
</dbReference>
<name>A0A2V4MSS7_9RHOB</name>
<comment type="subunit">
    <text evidence="1">Homodimer.</text>
</comment>
<dbReference type="EMBL" id="QFVT01000007">
    <property type="protein sequence ID" value="PYC47238.1"/>
    <property type="molecule type" value="Genomic_DNA"/>
</dbReference>
<dbReference type="InterPro" id="IPR007247">
    <property type="entry name" value="Ureidogly_lyase"/>
</dbReference>
<evidence type="ECO:0000313" key="5">
    <source>
        <dbReference type="EMBL" id="PYC47238.1"/>
    </source>
</evidence>
<dbReference type="PANTHER" id="PTHR21221">
    <property type="entry name" value="UREIDOGLYCOLATE HYDROLASE"/>
    <property type="match status" value="1"/>
</dbReference>
<dbReference type="GO" id="GO:0004848">
    <property type="term" value="F:ureidoglycolate hydrolase activity"/>
    <property type="evidence" value="ECO:0007669"/>
    <property type="project" value="InterPro"/>
</dbReference>
<dbReference type="InterPro" id="IPR047233">
    <property type="entry name" value="UAH_cupin"/>
</dbReference>
<dbReference type="AlphaFoldDB" id="A0A2V4MSS7"/>
<dbReference type="PANTHER" id="PTHR21221:SF1">
    <property type="entry name" value="UREIDOGLYCOLATE LYASE"/>
    <property type="match status" value="1"/>
</dbReference>
<dbReference type="OrthoDB" id="9804602at2"/>
<dbReference type="GO" id="GO:0000256">
    <property type="term" value="P:allantoin catabolic process"/>
    <property type="evidence" value="ECO:0007669"/>
    <property type="project" value="InterPro"/>
</dbReference>
<dbReference type="InterPro" id="IPR024060">
    <property type="entry name" value="Ureidoglycolate_lyase_dom_sf"/>
</dbReference>
<dbReference type="Proteomes" id="UP000248012">
    <property type="component" value="Unassembled WGS sequence"/>
</dbReference>
<evidence type="ECO:0000256" key="2">
    <source>
        <dbReference type="ARBA" id="ARBA00022631"/>
    </source>
</evidence>
<dbReference type="Pfam" id="PF04115">
    <property type="entry name" value="Ureidogly_lyase"/>
    <property type="match status" value="1"/>
</dbReference>
<comment type="caution">
    <text evidence="5">The sequence shown here is derived from an EMBL/GenBank/DDBJ whole genome shotgun (WGS) entry which is preliminary data.</text>
</comment>
<dbReference type="GO" id="GO:0006144">
    <property type="term" value="P:purine nucleobase metabolic process"/>
    <property type="evidence" value="ECO:0007669"/>
    <property type="project" value="UniProtKB-KW"/>
</dbReference>
<dbReference type="InterPro" id="IPR011051">
    <property type="entry name" value="RmlC_Cupin_sf"/>
</dbReference>
<keyword evidence="2" id="KW-0659">Purine metabolism</keyword>